<dbReference type="Proteomes" id="UP000541425">
    <property type="component" value="Unassembled WGS sequence"/>
</dbReference>
<keyword evidence="4 5" id="KW-0175">Coiled coil</keyword>
<evidence type="ECO:0000256" key="6">
    <source>
        <dbReference type="SAM" id="SignalP"/>
    </source>
</evidence>
<proteinExistence type="predicted"/>
<evidence type="ECO:0000256" key="3">
    <source>
        <dbReference type="ARBA" id="ARBA00022729"/>
    </source>
</evidence>
<sequence length="310" mass="34926">MKKIFLLASITFLLASCSDHKKDYDATGTFEGTEVTVAAKSSGELKSFNLSEGQNVQANQVVGKIDDFQLQQKQEELTATEQQLDENASATSSRQLNIQEQLASLSEQISNEEKEQKRYAELVKDGAVPRKQLDDINNHIKVLQRQYDATRNQINSNNTSLKKQALAINAQKQGIKAQKRQIEDQINNTQISSPISGVVLEKYVEKGEFISMSKPLFKVADTKTMFIRAYVTSKQLKNIKLGQKATVMADYGNGQKKQYNGIITWISSRSEFTPKTILTDDERADLVYAVKIQFQNDDYVKIGMYGEVKF</sequence>
<dbReference type="PROSITE" id="PS51257">
    <property type="entry name" value="PROKAR_LIPOPROTEIN"/>
    <property type="match status" value="1"/>
</dbReference>
<dbReference type="Gene3D" id="2.40.30.170">
    <property type="match status" value="1"/>
</dbReference>
<feature type="coiled-coil region" evidence="5">
    <location>
        <begin position="70"/>
        <end position="153"/>
    </location>
</feature>
<keyword evidence="3 6" id="KW-0732">Signal</keyword>
<dbReference type="InterPro" id="IPR058625">
    <property type="entry name" value="MdtA-like_BSH"/>
</dbReference>
<dbReference type="Pfam" id="PF25917">
    <property type="entry name" value="BSH_RND"/>
    <property type="match status" value="1"/>
</dbReference>
<dbReference type="Gene3D" id="2.40.50.100">
    <property type="match status" value="1"/>
</dbReference>
<name>A0A7W5UHK5_9BACT</name>
<dbReference type="InterPro" id="IPR012640">
    <property type="entry name" value="Membr_lipoprot_lipid_attach_CS"/>
</dbReference>
<reference evidence="8 9" key="1">
    <citation type="submission" date="2020-08" db="EMBL/GenBank/DDBJ databases">
        <title>Genomic Encyclopedia of Type Strains, Phase IV (KMG-IV): sequencing the most valuable type-strain genomes for metagenomic binning, comparative biology and taxonomic classification.</title>
        <authorList>
            <person name="Goeker M."/>
        </authorList>
    </citation>
    <scope>NUCLEOTIDE SEQUENCE [LARGE SCALE GENOMIC DNA]</scope>
    <source>
        <strain evidence="8 9">DSM 22548</strain>
    </source>
</reference>
<feature type="signal peptide" evidence="6">
    <location>
        <begin position="1"/>
        <end position="21"/>
    </location>
</feature>
<dbReference type="AlphaFoldDB" id="A0A7W5UHK5"/>
<evidence type="ECO:0000259" key="7">
    <source>
        <dbReference type="Pfam" id="PF25917"/>
    </source>
</evidence>
<protein>
    <recommendedName>
        <fullName evidence="2">Type IV secretion system putative lipoprotein virB7</fullName>
    </recommendedName>
</protein>
<evidence type="ECO:0000256" key="2">
    <source>
        <dbReference type="ARBA" id="ARBA00017922"/>
    </source>
</evidence>
<evidence type="ECO:0000256" key="1">
    <source>
        <dbReference type="ARBA" id="ARBA00004196"/>
    </source>
</evidence>
<feature type="domain" description="Multidrug resistance protein MdtA-like barrel-sandwich hybrid" evidence="7">
    <location>
        <begin position="34"/>
        <end position="219"/>
    </location>
</feature>
<comment type="caution">
    <text evidence="8">The sequence shown here is derived from an EMBL/GenBank/DDBJ whole genome shotgun (WGS) entry which is preliminary data.</text>
</comment>
<evidence type="ECO:0000256" key="5">
    <source>
        <dbReference type="SAM" id="Coils"/>
    </source>
</evidence>
<dbReference type="EMBL" id="JACICA010000002">
    <property type="protein sequence ID" value="MBB3702090.1"/>
    <property type="molecule type" value="Genomic_DNA"/>
</dbReference>
<feature type="chain" id="PRO_5031394609" description="Type IV secretion system putative lipoprotein virB7" evidence="6">
    <location>
        <begin position="22"/>
        <end position="310"/>
    </location>
</feature>
<dbReference type="PANTHER" id="PTHR32347">
    <property type="entry name" value="EFFLUX SYSTEM COMPONENT YKNX-RELATED"/>
    <property type="match status" value="1"/>
</dbReference>
<accession>A0A7W5UHK5</accession>
<dbReference type="GO" id="GO:0030313">
    <property type="term" value="C:cell envelope"/>
    <property type="evidence" value="ECO:0007669"/>
    <property type="project" value="UniProtKB-SubCell"/>
</dbReference>
<evidence type="ECO:0000313" key="9">
    <source>
        <dbReference type="Proteomes" id="UP000541425"/>
    </source>
</evidence>
<evidence type="ECO:0000256" key="4">
    <source>
        <dbReference type="ARBA" id="ARBA00023054"/>
    </source>
</evidence>
<dbReference type="InterPro" id="IPR050465">
    <property type="entry name" value="UPF0194_transport"/>
</dbReference>
<organism evidence="8 9">
    <name type="scientific">Alloprevotella rava</name>
    <dbReference type="NCBI Taxonomy" id="671218"/>
    <lineage>
        <taxon>Bacteria</taxon>
        <taxon>Pseudomonadati</taxon>
        <taxon>Bacteroidota</taxon>
        <taxon>Bacteroidia</taxon>
        <taxon>Bacteroidales</taxon>
        <taxon>Prevotellaceae</taxon>
        <taxon>Alloprevotella</taxon>
    </lineage>
</organism>
<comment type="subcellular location">
    <subcellularLocation>
        <location evidence="1">Cell envelope</location>
    </subcellularLocation>
</comment>
<dbReference type="RefSeq" id="WP_183694555.1">
    <property type="nucleotide sequence ID" value="NZ_JACICA010000002.1"/>
</dbReference>
<gene>
    <name evidence="8" type="ORF">FHS60_000543</name>
</gene>
<dbReference type="SUPFAM" id="SSF111369">
    <property type="entry name" value="HlyD-like secretion proteins"/>
    <property type="match status" value="1"/>
</dbReference>
<evidence type="ECO:0000313" key="8">
    <source>
        <dbReference type="EMBL" id="MBB3702090.1"/>
    </source>
</evidence>
<dbReference type="PANTHER" id="PTHR32347:SF23">
    <property type="entry name" value="BLL5650 PROTEIN"/>
    <property type="match status" value="1"/>
</dbReference>
<dbReference type="Pfam" id="PF08139">
    <property type="entry name" value="LPAM_1"/>
    <property type="match status" value="1"/>
</dbReference>